<keyword evidence="2" id="KW-1185">Reference proteome</keyword>
<dbReference type="AlphaFoldDB" id="A0ABD0J418"/>
<dbReference type="EMBL" id="JACVVK020000672">
    <property type="protein sequence ID" value="KAK7457318.1"/>
    <property type="molecule type" value="Genomic_DNA"/>
</dbReference>
<accession>A0ABD0J418</accession>
<evidence type="ECO:0000313" key="1">
    <source>
        <dbReference type="EMBL" id="KAK7457318.1"/>
    </source>
</evidence>
<gene>
    <name evidence="1" type="ORF">BaRGS_00039231</name>
</gene>
<name>A0ABD0J418_9CAEN</name>
<comment type="caution">
    <text evidence="1">The sequence shown here is derived from an EMBL/GenBank/DDBJ whole genome shotgun (WGS) entry which is preliminary data.</text>
</comment>
<sequence length="86" mass="9505">MQVVGRDGWLLLCGSDKEETNHASSGRDGWLLLCGSDKRGDNHASSGRDGWLLLCGSDKEETTMQVVEETVGYFCAVQTKRRQPCK</sequence>
<dbReference type="Proteomes" id="UP001519460">
    <property type="component" value="Unassembled WGS sequence"/>
</dbReference>
<reference evidence="1 2" key="1">
    <citation type="journal article" date="2023" name="Sci. Data">
        <title>Genome assembly of the Korean intertidal mud-creeper Batillaria attramentaria.</title>
        <authorList>
            <person name="Patra A.K."/>
            <person name="Ho P.T."/>
            <person name="Jun S."/>
            <person name="Lee S.J."/>
            <person name="Kim Y."/>
            <person name="Won Y.J."/>
        </authorList>
    </citation>
    <scope>NUCLEOTIDE SEQUENCE [LARGE SCALE GENOMIC DNA]</scope>
    <source>
        <strain evidence="1">Wonlab-2016</strain>
    </source>
</reference>
<proteinExistence type="predicted"/>
<evidence type="ECO:0000313" key="2">
    <source>
        <dbReference type="Proteomes" id="UP001519460"/>
    </source>
</evidence>
<protein>
    <submittedName>
        <fullName evidence="1">Uncharacterized protein</fullName>
    </submittedName>
</protein>
<organism evidence="1 2">
    <name type="scientific">Batillaria attramentaria</name>
    <dbReference type="NCBI Taxonomy" id="370345"/>
    <lineage>
        <taxon>Eukaryota</taxon>
        <taxon>Metazoa</taxon>
        <taxon>Spiralia</taxon>
        <taxon>Lophotrochozoa</taxon>
        <taxon>Mollusca</taxon>
        <taxon>Gastropoda</taxon>
        <taxon>Caenogastropoda</taxon>
        <taxon>Sorbeoconcha</taxon>
        <taxon>Cerithioidea</taxon>
        <taxon>Batillariidae</taxon>
        <taxon>Batillaria</taxon>
    </lineage>
</organism>